<dbReference type="InterPro" id="IPR011074">
    <property type="entry name" value="CRAL/TRIO_N_dom"/>
</dbReference>
<dbReference type="CDD" id="cd00170">
    <property type="entry name" value="SEC14"/>
    <property type="match status" value="1"/>
</dbReference>
<evidence type="ECO:0000256" key="1">
    <source>
        <dbReference type="ARBA" id="ARBA00004202"/>
    </source>
</evidence>
<dbReference type="InterPro" id="IPR036273">
    <property type="entry name" value="CRAL/TRIO_N_dom_sf"/>
</dbReference>
<dbReference type="SUPFAM" id="SSF46938">
    <property type="entry name" value="CRAL/TRIO N-terminal domain"/>
    <property type="match status" value="1"/>
</dbReference>
<evidence type="ECO:0000256" key="2">
    <source>
        <dbReference type="ARBA" id="ARBA00004395"/>
    </source>
</evidence>
<proteinExistence type="inferred from homology"/>
<gene>
    <name evidence="6" type="ORF">MANT1106_LOCUS3155</name>
</gene>
<dbReference type="PANTHER" id="PTHR45657">
    <property type="entry name" value="CRAL-TRIO DOMAIN-CONTAINING PROTEIN YKL091C-RELATED"/>
    <property type="match status" value="1"/>
</dbReference>
<dbReference type="SMART" id="SM01100">
    <property type="entry name" value="CRAL_TRIO_N"/>
    <property type="match status" value="1"/>
</dbReference>
<comment type="subcellular location">
    <subcellularLocation>
        <location evidence="1">Cell membrane</location>
        <topology evidence="1">Peripheral membrane protein</topology>
    </subcellularLocation>
    <subcellularLocation>
        <location evidence="2">Golgi apparatus membrane</location>
        <topology evidence="2">Peripheral membrane protein</topology>
    </subcellularLocation>
</comment>
<dbReference type="Gene3D" id="3.40.525.10">
    <property type="entry name" value="CRAL-TRIO lipid binding domain"/>
    <property type="match status" value="2"/>
</dbReference>
<evidence type="ECO:0000259" key="5">
    <source>
        <dbReference type="PROSITE" id="PS50191"/>
    </source>
</evidence>
<evidence type="ECO:0000256" key="4">
    <source>
        <dbReference type="SAM" id="MobiDB-lite"/>
    </source>
</evidence>
<reference evidence="6" key="1">
    <citation type="submission" date="2021-01" db="EMBL/GenBank/DDBJ databases">
        <authorList>
            <person name="Corre E."/>
            <person name="Pelletier E."/>
            <person name="Niang G."/>
            <person name="Scheremetjew M."/>
            <person name="Finn R."/>
            <person name="Kale V."/>
            <person name="Holt S."/>
            <person name="Cochrane G."/>
            <person name="Meng A."/>
            <person name="Brown T."/>
            <person name="Cohen L."/>
        </authorList>
    </citation>
    <scope>NUCLEOTIDE SEQUENCE</scope>
    <source>
        <strain evidence="6">SL-175</strain>
    </source>
</reference>
<name>A0A7S0SAJ5_9CHLO</name>
<feature type="domain" description="CRAL-TRIO" evidence="5">
    <location>
        <begin position="128"/>
        <end position="330"/>
    </location>
</feature>
<dbReference type="EMBL" id="HBFC01005633">
    <property type="protein sequence ID" value="CAD8700473.1"/>
    <property type="molecule type" value="Transcribed_RNA"/>
</dbReference>
<organism evidence="6">
    <name type="scientific">Mantoniella antarctica</name>
    <dbReference type="NCBI Taxonomy" id="81844"/>
    <lineage>
        <taxon>Eukaryota</taxon>
        <taxon>Viridiplantae</taxon>
        <taxon>Chlorophyta</taxon>
        <taxon>Mamiellophyceae</taxon>
        <taxon>Mamiellales</taxon>
        <taxon>Mamiellaceae</taxon>
        <taxon>Mantoniella</taxon>
    </lineage>
</organism>
<sequence length="381" mass="41526">MFSSWFGGDKAEGNAAPSAGSVFHEYPHPDNWSQIVDELYSRFGADGEQIPLDMCPCGERKPTVRRFLVARKYKVDEAEKMIRDTMVWRQTVAVGDVRGIDAILAGKPRWDLLHDNRRIIPASPFHCYAKQGYPVYMLRLGKGDGALATTAPEECHVYCSIVRGEHLSKIVVPEATKRYKAAGGRRGQEERMQAAAAAAGGGKVNGVAATAAPAPPAGTDAAAAAANLNDPLDLMDKQVVIVDLEGIGMSALRCLWVFKTINSVAGYNYPELSKAIYILNSPSVFEYLWSAIKPLLAAHTQSKIRIFQTGPEQYKALQLILEDDDIPDYLTPQPPGQGSPKGHVGSVTDCERPDHRPEGVLALDTWVVSQSAHPDKACPFK</sequence>
<dbReference type="InterPro" id="IPR051026">
    <property type="entry name" value="PI/PC_transfer"/>
</dbReference>
<dbReference type="InterPro" id="IPR036865">
    <property type="entry name" value="CRAL-TRIO_dom_sf"/>
</dbReference>
<dbReference type="GO" id="GO:0005886">
    <property type="term" value="C:plasma membrane"/>
    <property type="evidence" value="ECO:0007669"/>
    <property type="project" value="UniProtKB-SubCell"/>
</dbReference>
<dbReference type="InterPro" id="IPR001251">
    <property type="entry name" value="CRAL-TRIO_dom"/>
</dbReference>
<dbReference type="PROSITE" id="PS50191">
    <property type="entry name" value="CRAL_TRIO"/>
    <property type="match status" value="1"/>
</dbReference>
<evidence type="ECO:0000313" key="6">
    <source>
        <dbReference type="EMBL" id="CAD8700473.1"/>
    </source>
</evidence>
<evidence type="ECO:0000256" key="3">
    <source>
        <dbReference type="ARBA" id="ARBA00038020"/>
    </source>
</evidence>
<accession>A0A7S0SAJ5</accession>
<feature type="region of interest" description="Disordered" evidence="4">
    <location>
        <begin position="329"/>
        <end position="352"/>
    </location>
</feature>
<dbReference type="AlphaFoldDB" id="A0A7S0SAJ5"/>
<dbReference type="SUPFAM" id="SSF52087">
    <property type="entry name" value="CRAL/TRIO domain"/>
    <property type="match status" value="1"/>
</dbReference>
<dbReference type="GO" id="GO:0000139">
    <property type="term" value="C:Golgi membrane"/>
    <property type="evidence" value="ECO:0007669"/>
    <property type="project" value="UniProtKB-SubCell"/>
</dbReference>
<dbReference type="Pfam" id="PF00650">
    <property type="entry name" value="CRAL_TRIO"/>
    <property type="match status" value="1"/>
</dbReference>
<dbReference type="PANTHER" id="PTHR45657:SF1">
    <property type="entry name" value="CRAL-TRIO DOMAIN-CONTAINING PROTEIN YKL091C-RELATED"/>
    <property type="match status" value="1"/>
</dbReference>
<protein>
    <recommendedName>
        <fullName evidence="5">CRAL-TRIO domain-containing protein</fullName>
    </recommendedName>
</protein>
<comment type="similarity">
    <text evidence="3">Belongs to the SFH family.</text>
</comment>